<comment type="caution">
    <text evidence="2">The sequence shown here is derived from an EMBL/GenBank/DDBJ whole genome shotgun (WGS) entry which is preliminary data.</text>
</comment>
<reference evidence="2" key="1">
    <citation type="submission" date="2023-10" db="EMBL/GenBank/DDBJ databases">
        <authorList>
            <person name="Chen Y."/>
            <person name="Shah S."/>
            <person name="Dougan E. K."/>
            <person name="Thang M."/>
            <person name="Chan C."/>
        </authorList>
    </citation>
    <scope>NUCLEOTIDE SEQUENCE [LARGE SCALE GENOMIC DNA]</scope>
</reference>
<gene>
    <name evidence="2" type="ORF">PCOR1329_LOCUS16638</name>
</gene>
<accession>A0ABN9R3V4</accession>
<dbReference type="EMBL" id="CAUYUJ010005113">
    <property type="protein sequence ID" value="CAK0812318.1"/>
    <property type="molecule type" value="Genomic_DNA"/>
</dbReference>
<evidence type="ECO:0000256" key="1">
    <source>
        <dbReference type="SAM" id="MobiDB-lite"/>
    </source>
</evidence>
<proteinExistence type="predicted"/>
<dbReference type="Proteomes" id="UP001189429">
    <property type="component" value="Unassembled WGS sequence"/>
</dbReference>
<organism evidence="2 3">
    <name type="scientific">Prorocentrum cordatum</name>
    <dbReference type="NCBI Taxonomy" id="2364126"/>
    <lineage>
        <taxon>Eukaryota</taxon>
        <taxon>Sar</taxon>
        <taxon>Alveolata</taxon>
        <taxon>Dinophyceae</taxon>
        <taxon>Prorocentrales</taxon>
        <taxon>Prorocentraceae</taxon>
        <taxon>Prorocentrum</taxon>
    </lineage>
</organism>
<protein>
    <submittedName>
        <fullName evidence="2">Uncharacterized protein</fullName>
    </submittedName>
</protein>
<evidence type="ECO:0000313" key="3">
    <source>
        <dbReference type="Proteomes" id="UP001189429"/>
    </source>
</evidence>
<sequence>MWQGPPLSCVGIVARDPPQVPSRPGLCAGPAPLPERTASSDPVWDAVISAGGDPKAMKGWTAMHEEVPGLADWVIARGIHMHVDKVNEWCREMGPADLQEVVENEEDLAEYLGELLTPEQRDRFGRLGRR</sequence>
<evidence type="ECO:0000313" key="2">
    <source>
        <dbReference type="EMBL" id="CAK0812318.1"/>
    </source>
</evidence>
<keyword evidence="3" id="KW-1185">Reference proteome</keyword>
<feature type="region of interest" description="Disordered" evidence="1">
    <location>
        <begin position="20"/>
        <end position="40"/>
    </location>
</feature>
<name>A0ABN9R3V4_9DINO</name>